<dbReference type="GO" id="GO:0016787">
    <property type="term" value="F:hydrolase activity"/>
    <property type="evidence" value="ECO:0007669"/>
    <property type="project" value="UniProtKB-KW"/>
</dbReference>
<name>A0A162DVU9_9BACI</name>
<organism evidence="2 3">
    <name type="scientific">Alkalihalobacillus trypoxylicola</name>
    <dbReference type="NCBI Taxonomy" id="519424"/>
    <lineage>
        <taxon>Bacteria</taxon>
        <taxon>Bacillati</taxon>
        <taxon>Bacillota</taxon>
        <taxon>Bacilli</taxon>
        <taxon>Bacillales</taxon>
        <taxon>Bacillaceae</taxon>
        <taxon>Alkalihalobacillus</taxon>
    </lineage>
</organism>
<dbReference type="EMBL" id="LTAO01000013">
    <property type="protein sequence ID" value="KYG30994.1"/>
    <property type="molecule type" value="Genomic_DNA"/>
</dbReference>
<evidence type="ECO:0000259" key="1">
    <source>
        <dbReference type="PROSITE" id="PS51831"/>
    </source>
</evidence>
<sequence length="214" mass="24816">MNAEEIIRKTEAWVKNQLIDERSGHDWYHVKRVSNQASKLAKLENADYFIVTMAALLHDIADDKLIENEQKALDSIKDWLDSLEINQEEQSHIFDIIQSISFKGGNGSPLRTLEAKIVQDADRLDAMGAIGIARTFTYSGHKGQAMYDPNLEIRENMTLEEYRNGQSSAVHHFYEKLLKLKDLMNTEHAKKEAEIRHQYMETFLAQFFQEWQGK</sequence>
<dbReference type="OrthoDB" id="9797344at2"/>
<dbReference type="RefSeq" id="WP_061948778.1">
    <property type="nucleotide sequence ID" value="NZ_LTAO01000013.1"/>
</dbReference>
<dbReference type="STRING" id="519424.AZF04_18590"/>
<dbReference type="InterPro" id="IPR006674">
    <property type="entry name" value="HD_domain"/>
</dbReference>
<dbReference type="SUPFAM" id="SSF109604">
    <property type="entry name" value="HD-domain/PDEase-like"/>
    <property type="match status" value="1"/>
</dbReference>
<dbReference type="Gene3D" id="1.20.58.1910">
    <property type="match status" value="1"/>
</dbReference>
<keyword evidence="2" id="KW-0378">Hydrolase</keyword>
<dbReference type="Pfam" id="PF01966">
    <property type="entry name" value="HD"/>
    <property type="match status" value="1"/>
</dbReference>
<reference evidence="2" key="1">
    <citation type="submission" date="2016-02" db="EMBL/GenBank/DDBJ databases">
        <title>Genome sequence of Bacillus trypoxylicola KCTC 13244(T).</title>
        <authorList>
            <person name="Jeong H."/>
            <person name="Park S.-H."/>
            <person name="Choi S.-K."/>
        </authorList>
    </citation>
    <scope>NUCLEOTIDE SEQUENCE [LARGE SCALE GENOMIC DNA]</scope>
    <source>
        <strain evidence="2">KCTC 13244</strain>
    </source>
</reference>
<evidence type="ECO:0000313" key="3">
    <source>
        <dbReference type="Proteomes" id="UP000075806"/>
    </source>
</evidence>
<evidence type="ECO:0000313" key="2">
    <source>
        <dbReference type="EMBL" id="KYG30994.1"/>
    </source>
</evidence>
<dbReference type="AlphaFoldDB" id="A0A162DVU9"/>
<comment type="caution">
    <text evidence="2">The sequence shown here is derived from an EMBL/GenBank/DDBJ whole genome shotgun (WGS) entry which is preliminary data.</text>
</comment>
<dbReference type="CDD" id="cd00077">
    <property type="entry name" value="HDc"/>
    <property type="match status" value="1"/>
</dbReference>
<dbReference type="InterPro" id="IPR003607">
    <property type="entry name" value="HD/PDEase_dom"/>
</dbReference>
<dbReference type="PROSITE" id="PS51831">
    <property type="entry name" value="HD"/>
    <property type="match status" value="1"/>
</dbReference>
<gene>
    <name evidence="2" type="ORF">AZF04_18590</name>
</gene>
<dbReference type="Gene3D" id="1.10.472.50">
    <property type="entry name" value="HD-domain/PDEase-like"/>
    <property type="match status" value="1"/>
</dbReference>
<dbReference type="SMART" id="SM00471">
    <property type="entry name" value="HDc"/>
    <property type="match status" value="1"/>
</dbReference>
<protein>
    <submittedName>
        <fullName evidence="2">Phosphohydrolase</fullName>
    </submittedName>
</protein>
<dbReference type="PANTHER" id="PTHR33594:SF1">
    <property type="entry name" value="HD_PDEASE DOMAIN-CONTAINING PROTEIN"/>
    <property type="match status" value="1"/>
</dbReference>
<dbReference type="PANTHER" id="PTHR33594">
    <property type="entry name" value="SUPERFAMILY HYDROLASE, PUTATIVE (AFU_ORTHOLOGUE AFUA_1G03035)-RELATED"/>
    <property type="match status" value="1"/>
</dbReference>
<keyword evidence="3" id="KW-1185">Reference proteome</keyword>
<accession>A0A162DVU9</accession>
<proteinExistence type="predicted"/>
<feature type="domain" description="HD" evidence="1">
    <location>
        <begin position="26"/>
        <end position="127"/>
    </location>
</feature>
<dbReference type="Proteomes" id="UP000075806">
    <property type="component" value="Unassembled WGS sequence"/>
</dbReference>